<evidence type="ECO:0000313" key="1">
    <source>
        <dbReference type="EMBL" id="QZN96355.1"/>
    </source>
</evidence>
<keyword evidence="1" id="KW-0378">Hydrolase</keyword>
<keyword evidence="2" id="KW-1185">Reference proteome</keyword>
<dbReference type="InterPro" id="IPR013056">
    <property type="entry name" value="Phage_lambda_CIII"/>
</dbReference>
<accession>A0ABX9AMD6</accession>
<dbReference type="GO" id="GO:0008233">
    <property type="term" value="F:peptidase activity"/>
    <property type="evidence" value="ECO:0007669"/>
    <property type="project" value="UniProtKB-KW"/>
</dbReference>
<keyword evidence="1" id="KW-0645">Protease</keyword>
<reference evidence="1 2" key="1">
    <citation type="submission" date="2021-08" db="EMBL/GenBank/DDBJ databases">
        <title>Culture and genomic analysis of Symbiopectobacterium purcellii sp. nov. gen. nov., isolated from the leafhopper Empoasca decipiens.</title>
        <authorList>
            <person name="Nadal-Jimenez P."/>
            <person name="Siozios S."/>
            <person name="Halliday N."/>
            <person name="Camara M."/>
            <person name="Hurst G.D.D."/>
        </authorList>
    </citation>
    <scope>NUCLEOTIDE SEQUENCE [LARGE SCALE GENOMIC DNA]</scope>
    <source>
        <strain evidence="1 2">SyEd1</strain>
    </source>
</reference>
<dbReference type="Proteomes" id="UP000825886">
    <property type="component" value="Chromosome"/>
</dbReference>
<organism evidence="1 2">
    <name type="scientific">Symbiopectobacterium purcellii</name>
    <dbReference type="NCBI Taxonomy" id="2871826"/>
    <lineage>
        <taxon>Bacteria</taxon>
        <taxon>Pseudomonadati</taxon>
        <taxon>Pseudomonadota</taxon>
        <taxon>Gammaproteobacteria</taxon>
        <taxon>Enterobacterales</taxon>
        <taxon>Enterobacteriaceae</taxon>
    </lineage>
</organism>
<name>A0ABX9AMD6_9ENTR</name>
<protein>
    <submittedName>
        <fullName evidence="1">Protease FtsH-inhibitory lysogeny factor CIII</fullName>
    </submittedName>
</protein>
<sequence length="42" mass="4773">MQYAFAGWPIAGRSETQLDRIINIIKAAAKWLKDTLNQRGEP</sequence>
<dbReference type="Pfam" id="PF02061">
    <property type="entry name" value="Lambda_CIII"/>
    <property type="match status" value="1"/>
</dbReference>
<proteinExistence type="predicted"/>
<dbReference type="GO" id="GO:0006508">
    <property type="term" value="P:proteolysis"/>
    <property type="evidence" value="ECO:0007669"/>
    <property type="project" value="UniProtKB-KW"/>
</dbReference>
<gene>
    <name evidence="1" type="ORF">K6K13_02470</name>
</gene>
<dbReference type="EMBL" id="CP081864">
    <property type="protein sequence ID" value="QZN96355.1"/>
    <property type="molecule type" value="Genomic_DNA"/>
</dbReference>
<dbReference type="RefSeq" id="WP_222159407.1">
    <property type="nucleotide sequence ID" value="NZ_CP081864.1"/>
</dbReference>
<evidence type="ECO:0000313" key="2">
    <source>
        <dbReference type="Proteomes" id="UP000825886"/>
    </source>
</evidence>